<evidence type="ECO:0000313" key="2">
    <source>
        <dbReference type="EMBL" id="KIK73654.1"/>
    </source>
</evidence>
<dbReference type="HOGENOM" id="CLU_2250930_0_0_1"/>
<reference evidence="3" key="2">
    <citation type="submission" date="2015-01" db="EMBL/GenBank/DDBJ databases">
        <title>Evolutionary Origins and Diversification of the Mycorrhizal Mutualists.</title>
        <authorList>
            <consortium name="DOE Joint Genome Institute"/>
            <consortium name="Mycorrhizal Genomics Consortium"/>
            <person name="Kohler A."/>
            <person name="Kuo A."/>
            <person name="Nagy L.G."/>
            <person name="Floudas D."/>
            <person name="Copeland A."/>
            <person name="Barry K.W."/>
            <person name="Cichocki N."/>
            <person name="Veneault-Fourrey C."/>
            <person name="LaButti K."/>
            <person name="Lindquist E.A."/>
            <person name="Lipzen A."/>
            <person name="Lundell T."/>
            <person name="Morin E."/>
            <person name="Murat C."/>
            <person name="Riley R."/>
            <person name="Ohm R."/>
            <person name="Sun H."/>
            <person name="Tunlid A."/>
            <person name="Henrissat B."/>
            <person name="Grigoriev I.V."/>
            <person name="Hibbett D.S."/>
            <person name="Martin F."/>
        </authorList>
    </citation>
    <scope>NUCLEOTIDE SEQUENCE [LARGE SCALE GENOMIC DNA]</scope>
    <source>
        <strain evidence="3">Ve08.2h10</strain>
    </source>
</reference>
<keyword evidence="3" id="KW-1185">Reference proteome</keyword>
<feature type="region of interest" description="Disordered" evidence="1">
    <location>
        <begin position="1"/>
        <end position="31"/>
    </location>
</feature>
<accession>A0A0D0D1C1</accession>
<dbReference type="AlphaFoldDB" id="A0A0D0D1C1"/>
<reference evidence="2 3" key="1">
    <citation type="submission" date="2014-04" db="EMBL/GenBank/DDBJ databases">
        <authorList>
            <consortium name="DOE Joint Genome Institute"/>
            <person name="Kuo A."/>
            <person name="Kohler A."/>
            <person name="Jargeat P."/>
            <person name="Nagy L.G."/>
            <person name="Floudas D."/>
            <person name="Copeland A."/>
            <person name="Barry K.W."/>
            <person name="Cichocki N."/>
            <person name="Veneault-Fourrey C."/>
            <person name="LaButti K."/>
            <person name="Lindquist E.A."/>
            <person name="Lipzen A."/>
            <person name="Lundell T."/>
            <person name="Morin E."/>
            <person name="Murat C."/>
            <person name="Sun H."/>
            <person name="Tunlid A."/>
            <person name="Henrissat B."/>
            <person name="Grigoriev I.V."/>
            <person name="Hibbett D.S."/>
            <person name="Martin F."/>
            <person name="Nordberg H.P."/>
            <person name="Cantor M.N."/>
            <person name="Hua S.X."/>
        </authorList>
    </citation>
    <scope>NUCLEOTIDE SEQUENCE [LARGE SCALE GENOMIC DNA]</scope>
    <source>
        <strain evidence="2 3">Ve08.2h10</strain>
    </source>
</reference>
<proteinExistence type="predicted"/>
<dbReference type="Pfam" id="PF14223">
    <property type="entry name" value="Retrotran_gag_2"/>
    <property type="match status" value="1"/>
</dbReference>
<gene>
    <name evidence="2" type="ORF">PAXRUDRAFT_20632</name>
</gene>
<dbReference type="Proteomes" id="UP000054538">
    <property type="component" value="Unassembled WGS sequence"/>
</dbReference>
<evidence type="ECO:0000313" key="3">
    <source>
        <dbReference type="Proteomes" id="UP000054538"/>
    </source>
</evidence>
<name>A0A0D0D1C1_9AGAM</name>
<feature type="compositionally biased region" description="Low complexity" evidence="1">
    <location>
        <begin position="1"/>
        <end position="12"/>
    </location>
</feature>
<dbReference type="InParanoid" id="A0A0D0D1C1"/>
<evidence type="ECO:0000256" key="1">
    <source>
        <dbReference type="SAM" id="MobiDB-lite"/>
    </source>
</evidence>
<dbReference type="EMBL" id="KN829545">
    <property type="protein sequence ID" value="KIK73654.1"/>
    <property type="molecule type" value="Genomic_DNA"/>
</dbReference>
<dbReference type="OrthoDB" id="1714144at2759"/>
<protein>
    <submittedName>
        <fullName evidence="2">Unplaced genomic scaffold scaffold_4723, whole genome shotgun sequence</fullName>
    </submittedName>
</protein>
<organism evidence="2 3">
    <name type="scientific">Paxillus rubicundulus Ve08.2h10</name>
    <dbReference type="NCBI Taxonomy" id="930991"/>
    <lineage>
        <taxon>Eukaryota</taxon>
        <taxon>Fungi</taxon>
        <taxon>Dikarya</taxon>
        <taxon>Basidiomycota</taxon>
        <taxon>Agaricomycotina</taxon>
        <taxon>Agaricomycetes</taxon>
        <taxon>Agaricomycetidae</taxon>
        <taxon>Boletales</taxon>
        <taxon>Paxilineae</taxon>
        <taxon>Paxillaceae</taxon>
        <taxon>Paxillus</taxon>
    </lineage>
</organism>
<sequence length="104" mass="11637">MSSNNNNLLTSTVLRKTHPEETEEGTEQSKIDKWDDTNNCALGHILLGMDAHLSSRYQGYGTAKEVWDGLESQFAKLSITSIYVEFKAMMDTAILRATTLLLLL</sequence>